<comment type="similarity">
    <text evidence="1">Belongs to the RUS1 family.</text>
</comment>
<evidence type="ECO:0000313" key="4">
    <source>
        <dbReference type="Proteomes" id="UP000631114"/>
    </source>
</evidence>
<dbReference type="EMBL" id="JADFTS010000002">
    <property type="protein sequence ID" value="KAF9618281.1"/>
    <property type="molecule type" value="Genomic_DNA"/>
</dbReference>
<reference evidence="3 4" key="1">
    <citation type="submission" date="2020-10" db="EMBL/GenBank/DDBJ databases">
        <title>The Coptis chinensis genome and diversification of protoberbering-type alkaloids.</title>
        <authorList>
            <person name="Wang B."/>
            <person name="Shu S."/>
            <person name="Song C."/>
            <person name="Liu Y."/>
        </authorList>
    </citation>
    <scope>NUCLEOTIDE SEQUENCE [LARGE SCALE GENOMIC DNA]</scope>
    <source>
        <strain evidence="3">HL-2020</strain>
        <tissue evidence="3">Leaf</tissue>
    </source>
</reference>
<keyword evidence="4" id="KW-1185">Reference proteome</keyword>
<dbReference type="Pfam" id="PF04884">
    <property type="entry name" value="UVB_sens_prot"/>
    <property type="match status" value="1"/>
</dbReference>
<organism evidence="3 4">
    <name type="scientific">Coptis chinensis</name>
    <dbReference type="NCBI Taxonomy" id="261450"/>
    <lineage>
        <taxon>Eukaryota</taxon>
        <taxon>Viridiplantae</taxon>
        <taxon>Streptophyta</taxon>
        <taxon>Embryophyta</taxon>
        <taxon>Tracheophyta</taxon>
        <taxon>Spermatophyta</taxon>
        <taxon>Magnoliopsida</taxon>
        <taxon>Ranunculales</taxon>
        <taxon>Ranunculaceae</taxon>
        <taxon>Coptidoideae</taxon>
        <taxon>Coptis</taxon>
    </lineage>
</organism>
<evidence type="ECO:0000313" key="3">
    <source>
        <dbReference type="EMBL" id="KAF9618281.1"/>
    </source>
</evidence>
<dbReference type="InterPro" id="IPR054549">
    <property type="entry name" value="UVB_sens_RUS_dom"/>
</dbReference>
<comment type="caution">
    <text evidence="3">The sequence shown here is derived from an EMBL/GenBank/DDBJ whole genome shotgun (WGS) entry which is preliminary data.</text>
</comment>
<dbReference type="AlphaFoldDB" id="A0A835MC33"/>
<dbReference type="Proteomes" id="UP000631114">
    <property type="component" value="Unassembled WGS sequence"/>
</dbReference>
<sequence>MTAQHSTIDHTNHMGGEILYDSIIIISRVVSFSGVGGLKYYQSEGRVFDFHSVQFEHWYRVADSIFPRYFSLLATVANIAKQVSLACYLATSSAVHRSFAEKDNLGALSAKSQTQSVCFDSLGLVLATLLNILCKNNQRLQAGLPLDSSYIPSFLCN</sequence>
<feature type="domain" description="Protein root UVB sensitive/RUS" evidence="2">
    <location>
        <begin position="64"/>
        <end position="139"/>
    </location>
</feature>
<accession>A0A835MC33</accession>
<dbReference type="PANTHER" id="PTHR12770">
    <property type="entry name" value="RUS1 FAMILY PROTEIN C16ORF58"/>
    <property type="match status" value="1"/>
</dbReference>
<name>A0A835MC33_9MAGN</name>
<protein>
    <recommendedName>
        <fullName evidence="2">Protein root UVB sensitive/RUS domain-containing protein</fullName>
    </recommendedName>
</protein>
<dbReference type="PANTHER" id="PTHR12770:SF29">
    <property type="entry name" value="PROTEIN ROOT UVB SENSITIVE 4"/>
    <property type="match status" value="1"/>
</dbReference>
<evidence type="ECO:0000256" key="1">
    <source>
        <dbReference type="ARBA" id="ARBA00007558"/>
    </source>
</evidence>
<proteinExistence type="inferred from homology"/>
<gene>
    <name evidence="3" type="ORF">IFM89_000916</name>
</gene>
<dbReference type="InterPro" id="IPR006968">
    <property type="entry name" value="RUS_fam"/>
</dbReference>
<evidence type="ECO:0000259" key="2">
    <source>
        <dbReference type="Pfam" id="PF04884"/>
    </source>
</evidence>
<dbReference type="OrthoDB" id="364779at2759"/>